<proteinExistence type="predicted"/>
<protein>
    <submittedName>
        <fullName evidence="2">Trypsin-like peptidase domain-containing protein</fullName>
    </submittedName>
</protein>
<name>A0ABX1E7Z0_9PROT</name>
<sequence>MSRLVIWAVVVTLLSWTAAKAQPPAWIEQHARSIVQVTFLPCHIRPCEEGRTTGTPRLASGFLFRLPNGTVGILTALHAVCGDGLKRYRFGSISGDGLGTALQETSVELAHAGHDLALLRITATLPPGVVPLEAEYRADPRGLQATILGHAERAPKVLDSRADIRSLARQLNAILAEDLQIRLARLGFPDLSQAVIGVQNAIAPGDSGAPLIAPSGRVVGVANGGVPAAGTYISWAIPIDAVHALRPASEVLPQVSCAGLDSAQRSAEVDQIFYLDQLMAGDRPLRGGVLQAHLVLRLATAVGPLRAYANWLREKVGFTLPRESGAAFGAAPIAWNAPLSPRNLPSPDGAALLDTFARLRVRLACFDAASARRVQAATQPTTEGALLVVEIPIGPLEPGFNHAGVLLSLSDHFNRRLVNLHRASWIMVDPYVPGTRLQRRFTRAADLLGGSCRVDLDDQPGRLSWQEAAMLDGMLRLTLMVSETVTLTMLHPALIPAGTHGERWEIWGQLPLRPDPLGVDPMAFAMWR</sequence>
<gene>
    <name evidence="2" type="ORF">HEQ75_20915</name>
</gene>
<dbReference type="Proteomes" id="UP000787635">
    <property type="component" value="Unassembled WGS sequence"/>
</dbReference>
<accession>A0ABX1E7Z0</accession>
<dbReference type="EMBL" id="JAAVNE010000042">
    <property type="protein sequence ID" value="NKC33335.1"/>
    <property type="molecule type" value="Genomic_DNA"/>
</dbReference>
<keyword evidence="3" id="KW-1185">Reference proteome</keyword>
<dbReference type="SUPFAM" id="SSF50494">
    <property type="entry name" value="Trypsin-like serine proteases"/>
    <property type="match status" value="1"/>
</dbReference>
<evidence type="ECO:0000256" key="1">
    <source>
        <dbReference type="SAM" id="SignalP"/>
    </source>
</evidence>
<dbReference type="InterPro" id="IPR009003">
    <property type="entry name" value="Peptidase_S1_PA"/>
</dbReference>
<organism evidence="2 3">
    <name type="scientific">Falsiroseomonas selenitidurans</name>
    <dbReference type="NCBI Taxonomy" id="2716335"/>
    <lineage>
        <taxon>Bacteria</taxon>
        <taxon>Pseudomonadati</taxon>
        <taxon>Pseudomonadota</taxon>
        <taxon>Alphaproteobacteria</taxon>
        <taxon>Acetobacterales</taxon>
        <taxon>Roseomonadaceae</taxon>
        <taxon>Falsiroseomonas</taxon>
    </lineage>
</organism>
<reference evidence="2 3" key="1">
    <citation type="submission" date="2020-03" db="EMBL/GenBank/DDBJ databases">
        <title>Roseomonas selenitidurans sp. nov. isolated from urban soil.</title>
        <authorList>
            <person name="Liu H."/>
        </authorList>
    </citation>
    <scope>NUCLEOTIDE SEQUENCE [LARGE SCALE GENOMIC DNA]</scope>
    <source>
        <strain evidence="2 3">BU-1</strain>
    </source>
</reference>
<evidence type="ECO:0000313" key="2">
    <source>
        <dbReference type="EMBL" id="NKC33335.1"/>
    </source>
</evidence>
<feature type="signal peptide" evidence="1">
    <location>
        <begin position="1"/>
        <end position="21"/>
    </location>
</feature>
<dbReference type="Pfam" id="PF13365">
    <property type="entry name" value="Trypsin_2"/>
    <property type="match status" value="1"/>
</dbReference>
<comment type="caution">
    <text evidence="2">The sequence shown here is derived from an EMBL/GenBank/DDBJ whole genome shotgun (WGS) entry which is preliminary data.</text>
</comment>
<evidence type="ECO:0000313" key="3">
    <source>
        <dbReference type="Proteomes" id="UP000787635"/>
    </source>
</evidence>
<dbReference type="Gene3D" id="2.40.10.120">
    <property type="match status" value="1"/>
</dbReference>
<keyword evidence="1" id="KW-0732">Signal</keyword>
<feature type="chain" id="PRO_5047544120" evidence="1">
    <location>
        <begin position="22"/>
        <end position="528"/>
    </location>
</feature>
<dbReference type="RefSeq" id="WP_168034062.1">
    <property type="nucleotide sequence ID" value="NZ_JAAVNE010000042.1"/>
</dbReference>